<dbReference type="NCBIfam" id="NF004612">
    <property type="entry name" value="PRK05943.1"/>
    <property type="match status" value="1"/>
</dbReference>
<feature type="region of interest" description="Disordered" evidence="6">
    <location>
        <begin position="1"/>
        <end position="20"/>
    </location>
</feature>
<dbReference type="EMBL" id="CP053069">
    <property type="protein sequence ID" value="QJR09338.1"/>
    <property type="molecule type" value="Genomic_DNA"/>
</dbReference>
<accession>A0A6M4GRD1</accession>
<dbReference type="InterPro" id="IPR020055">
    <property type="entry name" value="Ribosomal_bL25_short"/>
</dbReference>
<keyword evidence="1 5" id="KW-0699">rRNA-binding</keyword>
<dbReference type="HAMAP" id="MF_01336">
    <property type="entry name" value="Ribosomal_bL25"/>
    <property type="match status" value="1"/>
</dbReference>
<dbReference type="InterPro" id="IPR011035">
    <property type="entry name" value="Ribosomal_bL25/Gln-tRNA_synth"/>
</dbReference>
<name>A0A6M4GRD1_9PROT</name>
<dbReference type="Pfam" id="PF01386">
    <property type="entry name" value="Ribosomal_L25p"/>
    <property type="match status" value="1"/>
</dbReference>
<dbReference type="CDD" id="cd00495">
    <property type="entry name" value="Ribosomal_L25_TL5_CTC"/>
    <property type="match status" value="1"/>
</dbReference>
<dbReference type="InterPro" id="IPR020057">
    <property type="entry name" value="Ribosomal_bL25_b-dom"/>
</dbReference>
<dbReference type="SUPFAM" id="SSF50715">
    <property type="entry name" value="Ribosomal protein L25-like"/>
    <property type="match status" value="1"/>
</dbReference>
<organism evidence="9 10">
    <name type="scientific">Usitatibacter rugosus</name>
    <dbReference type="NCBI Taxonomy" id="2732067"/>
    <lineage>
        <taxon>Bacteria</taxon>
        <taxon>Pseudomonadati</taxon>
        <taxon>Pseudomonadota</taxon>
        <taxon>Betaproteobacteria</taxon>
        <taxon>Nitrosomonadales</taxon>
        <taxon>Usitatibacteraceae</taxon>
        <taxon>Usitatibacter</taxon>
    </lineage>
</organism>
<feature type="compositionally biased region" description="Low complexity" evidence="6">
    <location>
        <begin position="205"/>
        <end position="225"/>
    </location>
</feature>
<evidence type="ECO:0000256" key="4">
    <source>
        <dbReference type="ARBA" id="ARBA00023274"/>
    </source>
</evidence>
<evidence type="ECO:0000259" key="7">
    <source>
        <dbReference type="Pfam" id="PF01386"/>
    </source>
</evidence>
<feature type="compositionally biased region" description="Basic and acidic residues" evidence="6">
    <location>
        <begin position="226"/>
        <end position="243"/>
    </location>
</feature>
<dbReference type="Pfam" id="PF14693">
    <property type="entry name" value="Ribosomal_TL5_C"/>
    <property type="match status" value="1"/>
</dbReference>
<dbReference type="NCBIfam" id="TIGR00731">
    <property type="entry name" value="bL25_bact_ctc"/>
    <property type="match status" value="1"/>
</dbReference>
<feature type="domain" description="Large ribosomal subunit protein bL25 beta" evidence="8">
    <location>
        <begin position="100"/>
        <end position="188"/>
    </location>
</feature>
<comment type="subunit">
    <text evidence="5">Part of the 50S ribosomal subunit; part of the 5S rRNA/L5/L18/L25 subcomplex. Contacts the 5S rRNA. Binds to the 5S rRNA independently of L5 and L18.</text>
</comment>
<dbReference type="GO" id="GO:0006412">
    <property type="term" value="P:translation"/>
    <property type="evidence" value="ECO:0007669"/>
    <property type="project" value="UniProtKB-UniRule"/>
</dbReference>
<evidence type="ECO:0000256" key="2">
    <source>
        <dbReference type="ARBA" id="ARBA00022884"/>
    </source>
</evidence>
<dbReference type="InterPro" id="IPR020930">
    <property type="entry name" value="Ribosomal_uL5_bac-type"/>
</dbReference>
<evidence type="ECO:0000256" key="1">
    <source>
        <dbReference type="ARBA" id="ARBA00022730"/>
    </source>
</evidence>
<evidence type="ECO:0000259" key="8">
    <source>
        <dbReference type="Pfam" id="PF14693"/>
    </source>
</evidence>
<dbReference type="KEGG" id="uru:DSM104443_00377"/>
<dbReference type="NCBIfam" id="NF004130">
    <property type="entry name" value="PRK05618.1-5"/>
    <property type="match status" value="1"/>
</dbReference>
<dbReference type="InterPro" id="IPR029751">
    <property type="entry name" value="Ribosomal_L25_dom"/>
</dbReference>
<dbReference type="RefSeq" id="WP_171089031.1">
    <property type="nucleotide sequence ID" value="NZ_CP053069.1"/>
</dbReference>
<dbReference type="InterPro" id="IPR001021">
    <property type="entry name" value="Ribosomal_bL25_long"/>
</dbReference>
<dbReference type="Proteomes" id="UP000501534">
    <property type="component" value="Chromosome"/>
</dbReference>
<dbReference type="PANTHER" id="PTHR33284">
    <property type="entry name" value="RIBOSOMAL PROTEIN L25/GLN-TRNA SYNTHETASE, ANTI-CODON-BINDING DOMAIN-CONTAINING PROTEIN"/>
    <property type="match status" value="1"/>
</dbReference>
<feature type="region of interest" description="Disordered" evidence="6">
    <location>
        <begin position="205"/>
        <end position="243"/>
    </location>
</feature>
<evidence type="ECO:0000256" key="6">
    <source>
        <dbReference type="SAM" id="MobiDB-lite"/>
    </source>
</evidence>
<protein>
    <recommendedName>
        <fullName evidence="5">Large ribosomal subunit protein bL25</fullName>
    </recommendedName>
    <alternativeName>
        <fullName evidence="5">General stress protein CTC</fullName>
    </alternativeName>
</protein>
<dbReference type="PANTHER" id="PTHR33284:SF1">
    <property type="entry name" value="RIBOSOMAL PROTEIN L25_GLN-TRNA SYNTHETASE, ANTI-CODON-BINDING DOMAIN-CONTAINING PROTEIN"/>
    <property type="match status" value="1"/>
</dbReference>
<keyword evidence="4 5" id="KW-0687">Ribonucleoprotein</keyword>
<dbReference type="GO" id="GO:0022625">
    <property type="term" value="C:cytosolic large ribosomal subunit"/>
    <property type="evidence" value="ECO:0007669"/>
    <property type="project" value="TreeGrafter"/>
</dbReference>
<dbReference type="HAMAP" id="MF_01334">
    <property type="entry name" value="Ribosomal_bL25_CTC"/>
    <property type="match status" value="1"/>
</dbReference>
<comment type="function">
    <text evidence="5">This is one of the proteins that binds to the 5S RNA in the ribosome where it forms part of the central protuberance.</text>
</comment>
<dbReference type="Gene3D" id="2.40.240.10">
    <property type="entry name" value="Ribosomal Protein L25, Chain P"/>
    <property type="match status" value="1"/>
</dbReference>
<evidence type="ECO:0000313" key="9">
    <source>
        <dbReference type="EMBL" id="QJR09338.1"/>
    </source>
</evidence>
<keyword evidence="3 5" id="KW-0689">Ribosomal protein</keyword>
<sequence length="243" mass="26368">MKITVKAEPRSVQGTGASRRLRRESKVPGVLYGAGKDAQPIQLDHKELWFQLKMEAFHASILDMQVGSEKSQVLLRDYQMHPFKMQILHADFQRVDANKKIHMKVPLHFVNAEISPGVKGAGGIAQHVMNELEISCLPKDLPSFIEVDLKDLQAGHSLHLSTLTLPPGVEAVFTKGEDPTVATIVIPRVKTEEEELAEAAAAAAVSAADVPTTAQKTAEQLAAEAAAKDSKGGGPKDKDKEKK</sequence>
<gene>
    <name evidence="5" type="primary">rplY</name>
    <name evidence="5" type="synonym">ctc</name>
    <name evidence="9" type="ORF">DSM104443_00377</name>
</gene>
<dbReference type="InterPro" id="IPR037121">
    <property type="entry name" value="Ribosomal_bL25_C"/>
</dbReference>
<evidence type="ECO:0000256" key="5">
    <source>
        <dbReference type="HAMAP-Rule" id="MF_01334"/>
    </source>
</evidence>
<dbReference type="Gene3D" id="2.170.120.20">
    <property type="entry name" value="Ribosomal protein L25, beta domain"/>
    <property type="match status" value="1"/>
</dbReference>
<evidence type="ECO:0000313" key="10">
    <source>
        <dbReference type="Proteomes" id="UP000501534"/>
    </source>
</evidence>
<keyword evidence="2 5" id="KW-0694">RNA-binding</keyword>
<evidence type="ECO:0000256" key="3">
    <source>
        <dbReference type="ARBA" id="ARBA00022980"/>
    </source>
</evidence>
<dbReference type="NCBIfam" id="NF004128">
    <property type="entry name" value="PRK05618.1-2"/>
    <property type="match status" value="1"/>
</dbReference>
<keyword evidence="10" id="KW-1185">Reference proteome</keyword>
<comment type="similarity">
    <text evidence="5">Belongs to the bacterial ribosomal protein bL25 family. CTC subfamily.</text>
</comment>
<feature type="domain" description="Large ribosomal subunit protein bL25 L25" evidence="7">
    <location>
        <begin position="6"/>
        <end position="92"/>
    </location>
</feature>
<dbReference type="GO" id="GO:0008097">
    <property type="term" value="F:5S rRNA binding"/>
    <property type="evidence" value="ECO:0007669"/>
    <property type="project" value="InterPro"/>
</dbReference>
<dbReference type="GO" id="GO:0003735">
    <property type="term" value="F:structural constituent of ribosome"/>
    <property type="evidence" value="ECO:0007669"/>
    <property type="project" value="InterPro"/>
</dbReference>
<proteinExistence type="inferred from homology"/>
<dbReference type="InterPro" id="IPR020056">
    <property type="entry name" value="Rbsml_bL25/Gln-tRNA_synth_N"/>
</dbReference>
<dbReference type="AlphaFoldDB" id="A0A6M4GRD1"/>
<reference evidence="9 10" key="1">
    <citation type="submission" date="2020-04" db="EMBL/GenBank/DDBJ databases">
        <title>Usitatibacter rugosus gen. nov., sp. nov. and Usitatibacter palustris sp. nov., novel members of Usitatibacteraceae fam. nov. within the order Nitrosomonadales isolated from soil.</title>
        <authorList>
            <person name="Huber K.J."/>
            <person name="Neumann-Schaal M."/>
            <person name="Geppert A."/>
            <person name="Luckner M."/>
            <person name="Wanner G."/>
            <person name="Overmann J."/>
        </authorList>
    </citation>
    <scope>NUCLEOTIDE SEQUENCE [LARGE SCALE GENOMIC DNA]</scope>
    <source>
        <strain evidence="9 10">0125_3</strain>
    </source>
</reference>